<feature type="compositionally biased region" description="Gly residues" evidence="1">
    <location>
        <begin position="732"/>
        <end position="752"/>
    </location>
</feature>
<feature type="region of interest" description="Disordered" evidence="1">
    <location>
        <begin position="569"/>
        <end position="782"/>
    </location>
</feature>
<feature type="compositionally biased region" description="Basic and acidic residues" evidence="1">
    <location>
        <begin position="569"/>
        <end position="595"/>
    </location>
</feature>
<dbReference type="Proteomes" id="UP000698800">
    <property type="component" value="Unassembled WGS sequence"/>
</dbReference>
<evidence type="ECO:0000313" key="2">
    <source>
        <dbReference type="EMBL" id="KAH0544548.1"/>
    </source>
</evidence>
<feature type="compositionally biased region" description="Basic and acidic residues" evidence="1">
    <location>
        <begin position="671"/>
        <end position="721"/>
    </location>
</feature>
<feature type="region of interest" description="Disordered" evidence="1">
    <location>
        <begin position="185"/>
        <end position="288"/>
    </location>
</feature>
<gene>
    <name evidence="2" type="ORF">FGG08_001320</name>
</gene>
<evidence type="ECO:0000256" key="1">
    <source>
        <dbReference type="SAM" id="MobiDB-lite"/>
    </source>
</evidence>
<comment type="caution">
    <text evidence="2">The sequence shown here is derived from an EMBL/GenBank/DDBJ whole genome shotgun (WGS) entry which is preliminary data.</text>
</comment>
<feature type="compositionally biased region" description="Basic and acidic residues" evidence="1">
    <location>
        <begin position="616"/>
        <end position="639"/>
    </location>
</feature>
<feature type="compositionally biased region" description="Basic and acidic residues" evidence="1">
    <location>
        <begin position="187"/>
        <end position="200"/>
    </location>
</feature>
<reference evidence="2" key="1">
    <citation type="submission" date="2021-03" db="EMBL/GenBank/DDBJ databases">
        <title>Comparative genomics and phylogenomic investigation of the class Geoglossomycetes provide insights into ecological specialization and systematics.</title>
        <authorList>
            <person name="Melie T."/>
            <person name="Pirro S."/>
            <person name="Miller A.N."/>
            <person name="Quandt A."/>
        </authorList>
    </citation>
    <scope>NUCLEOTIDE SEQUENCE</scope>
    <source>
        <strain evidence="2">GBOQ0MN5Z8</strain>
    </source>
</reference>
<feature type="compositionally biased region" description="Polar residues" evidence="1">
    <location>
        <begin position="233"/>
        <end position="250"/>
    </location>
</feature>
<feature type="region of interest" description="Disordered" evidence="1">
    <location>
        <begin position="24"/>
        <end position="104"/>
    </location>
</feature>
<evidence type="ECO:0000313" key="3">
    <source>
        <dbReference type="Proteomes" id="UP000698800"/>
    </source>
</evidence>
<feature type="region of interest" description="Disordered" evidence="1">
    <location>
        <begin position="302"/>
        <end position="321"/>
    </location>
</feature>
<feature type="compositionally biased region" description="Low complexity" evidence="1">
    <location>
        <begin position="218"/>
        <end position="227"/>
    </location>
</feature>
<organism evidence="2 3">
    <name type="scientific">Glutinoglossum americanum</name>
    <dbReference type="NCBI Taxonomy" id="1670608"/>
    <lineage>
        <taxon>Eukaryota</taxon>
        <taxon>Fungi</taxon>
        <taxon>Dikarya</taxon>
        <taxon>Ascomycota</taxon>
        <taxon>Pezizomycotina</taxon>
        <taxon>Geoglossomycetes</taxon>
        <taxon>Geoglossales</taxon>
        <taxon>Geoglossaceae</taxon>
        <taxon>Glutinoglossum</taxon>
    </lineage>
</organism>
<dbReference type="EMBL" id="JAGHQL010000017">
    <property type="protein sequence ID" value="KAH0544548.1"/>
    <property type="molecule type" value="Genomic_DNA"/>
</dbReference>
<proteinExistence type="predicted"/>
<feature type="region of interest" description="Disordered" evidence="1">
    <location>
        <begin position="116"/>
        <end position="167"/>
    </location>
</feature>
<feature type="compositionally biased region" description="Basic and acidic residues" evidence="1">
    <location>
        <begin position="754"/>
        <end position="782"/>
    </location>
</feature>
<accession>A0A9P8IBR7</accession>
<feature type="compositionally biased region" description="Polar residues" evidence="1">
    <location>
        <begin position="201"/>
        <end position="213"/>
    </location>
</feature>
<dbReference type="AlphaFoldDB" id="A0A9P8IBR7"/>
<sequence length="782" mass="87466">MGMDMLPYDGTSHGQEEWVNEDTQGYFDEPMNGGPEYHNMPASQHYQPQATFDGVNDNIGSRQIRNPTLKPVAPRAPVSSNITTVLPPKSDKPRSTSTPTLSDSVADLKAKVIASVSRKRTENSSTPTQGTVAAKDSPTDTTTTVKNGLKNKPEPSQSNIIREEKNDIRTDIDGLVAEVKAATSANIKKENFDAEGDTARQKVQISKASNAGSKNGDATASKATTSTNKQKMDLQNRTLKMGTNGSNGSAEASEVGEIREELGNSRSNDNNRRNMRSTQPSSGDGRDYPIYMDIDEEVGSSVIKSSSRARHDTFGPNDRTISEPIHRDIVDEDTSFRNRDDRQVQGPISRHVIEVAPSPLTSPRNDPTELQRQIDHRRQQLYRVMYHDDIQRRPNVRLVSEYEQPLPRQYAGDGLRLAAGEPTITLSADIEDWLEMTRYHDREYRIESLHRFRELRALQARQTELQLEAEAAKRRAFLREQSINPSGEIGSGAPKAFYVGPRSSVVYDMPPPPLPDRDDMAARMTTRSPAVYVTSRHADEPIAVRYVESPPAMVSENSNLKRRYSGREVEFGEPVPSEKLRVDPRGRAGSLRDEIAVAPPQHRYTRDPESGGELETATRRRENIPRGREVSRSAYDHQPRRSLSPLPRASGGPQHRGAPDEGVRIAGSSLKTRDSYSREISPSHRRPESKESNRTESHKTSPREDYRDQPSYRRATDEDFRGGQNRSYYEYGGRGGYSGRGRGRGGPYGYRGGRNPDRGGKYSRLESRTSWDFRGRKGGKFD</sequence>
<feature type="compositionally biased region" description="Polar residues" evidence="1">
    <location>
        <begin position="41"/>
        <end position="50"/>
    </location>
</feature>
<protein>
    <submittedName>
        <fullName evidence="2">Uncharacterized protein</fullName>
    </submittedName>
</protein>
<keyword evidence="3" id="KW-1185">Reference proteome</keyword>
<dbReference type="OrthoDB" id="6103986at2759"/>
<name>A0A9P8IBR7_9PEZI</name>